<sequence>MRVFETQLPGVGDRFTVEFEGGGELVVVIHNEGNQDVYWRPHPDDEKERLFEATERQARTIAEIFDGSYFEPVDETFENALQDAAVEWVEVAANAPVAGRTIGEADIRSETGATVLAIRRSRQTFSNPDAGFGIEAGDVLVVVGDDEAHDALERLLAG</sequence>
<accession>A0ABD5PCE5</accession>
<dbReference type="InterPro" id="IPR050144">
    <property type="entry name" value="AAE_transporter"/>
</dbReference>
<dbReference type="SUPFAM" id="SSF116726">
    <property type="entry name" value="TrkA C-terminal domain-like"/>
    <property type="match status" value="1"/>
</dbReference>
<protein>
    <submittedName>
        <fullName evidence="2">Cation:proton antiporter regulatory subunit</fullName>
    </submittedName>
</protein>
<dbReference type="Gene3D" id="3.30.70.1450">
    <property type="entry name" value="Regulator of K+ conductance, C-terminal domain"/>
    <property type="match status" value="1"/>
</dbReference>
<dbReference type="InterPro" id="IPR058776">
    <property type="entry name" value="KhtT-like_N"/>
</dbReference>
<evidence type="ECO:0000259" key="1">
    <source>
        <dbReference type="PROSITE" id="PS51202"/>
    </source>
</evidence>
<feature type="domain" description="RCK C-terminal" evidence="1">
    <location>
        <begin position="74"/>
        <end position="158"/>
    </location>
</feature>
<dbReference type="EMBL" id="JBHSDS010000006">
    <property type="protein sequence ID" value="MFC4358418.1"/>
    <property type="molecule type" value="Genomic_DNA"/>
</dbReference>
<organism evidence="2 3">
    <name type="scientific">Halobium salinum</name>
    <dbReference type="NCBI Taxonomy" id="1364940"/>
    <lineage>
        <taxon>Archaea</taxon>
        <taxon>Methanobacteriati</taxon>
        <taxon>Methanobacteriota</taxon>
        <taxon>Stenosarchaea group</taxon>
        <taxon>Halobacteria</taxon>
        <taxon>Halobacteriales</taxon>
        <taxon>Haloferacaceae</taxon>
        <taxon>Halobium</taxon>
    </lineage>
</organism>
<dbReference type="Pfam" id="PF25991">
    <property type="entry name" value="KhtT_N"/>
    <property type="match status" value="1"/>
</dbReference>
<dbReference type="InterPro" id="IPR006037">
    <property type="entry name" value="RCK_C"/>
</dbReference>
<dbReference type="Pfam" id="PF02080">
    <property type="entry name" value="TrkA_C"/>
    <property type="match status" value="1"/>
</dbReference>
<proteinExistence type="predicted"/>
<reference evidence="2 3" key="1">
    <citation type="journal article" date="2019" name="Int. J. Syst. Evol. Microbiol.">
        <title>The Global Catalogue of Microorganisms (GCM) 10K type strain sequencing project: providing services to taxonomists for standard genome sequencing and annotation.</title>
        <authorList>
            <consortium name="The Broad Institute Genomics Platform"/>
            <consortium name="The Broad Institute Genome Sequencing Center for Infectious Disease"/>
            <person name="Wu L."/>
            <person name="Ma J."/>
        </authorList>
    </citation>
    <scope>NUCLEOTIDE SEQUENCE [LARGE SCALE GENOMIC DNA]</scope>
    <source>
        <strain evidence="2 3">CGMCC 1.12553</strain>
    </source>
</reference>
<gene>
    <name evidence="2" type="ORF">ACFO0N_10750</name>
</gene>
<dbReference type="AlphaFoldDB" id="A0ABD5PCE5"/>
<comment type="caution">
    <text evidence="2">The sequence shown here is derived from an EMBL/GenBank/DDBJ whole genome shotgun (WGS) entry which is preliminary data.</text>
</comment>
<dbReference type="PIRSF" id="PIRSF005028">
    <property type="entry name" value="KhtT"/>
    <property type="match status" value="1"/>
</dbReference>
<dbReference type="RefSeq" id="WP_267623860.1">
    <property type="nucleotide sequence ID" value="NZ_JAODIW010000008.1"/>
</dbReference>
<name>A0ABD5PCE5_9EURY</name>
<keyword evidence="3" id="KW-1185">Reference proteome</keyword>
<evidence type="ECO:0000313" key="2">
    <source>
        <dbReference type="EMBL" id="MFC4358418.1"/>
    </source>
</evidence>
<dbReference type="PROSITE" id="PS51202">
    <property type="entry name" value="RCK_C"/>
    <property type="match status" value="1"/>
</dbReference>
<dbReference type="Proteomes" id="UP001595921">
    <property type="component" value="Unassembled WGS sequence"/>
</dbReference>
<evidence type="ECO:0000313" key="3">
    <source>
        <dbReference type="Proteomes" id="UP001595921"/>
    </source>
</evidence>
<dbReference type="InterPro" id="IPR036721">
    <property type="entry name" value="RCK_C_sf"/>
</dbReference>
<dbReference type="PANTHER" id="PTHR30445:SF8">
    <property type="entry name" value="K(+)_H(+) ANTIPORTER SUBUNIT KHTT"/>
    <property type="match status" value="1"/>
</dbReference>
<dbReference type="InterPro" id="IPR026278">
    <property type="entry name" value="KhtT"/>
</dbReference>
<dbReference type="PANTHER" id="PTHR30445">
    <property type="entry name" value="K(+)_H(+) ANTIPORTER SUBUNIT KHTT"/>
    <property type="match status" value="1"/>
</dbReference>